<dbReference type="Proteomes" id="UP000039865">
    <property type="component" value="Unassembled WGS sequence"/>
</dbReference>
<evidence type="ECO:0000313" key="3">
    <source>
        <dbReference type="EMBL" id="CDW86552.1"/>
    </source>
</evidence>
<organism evidence="3 4">
    <name type="scientific">Stylonychia lemnae</name>
    <name type="common">Ciliate</name>
    <dbReference type="NCBI Taxonomy" id="5949"/>
    <lineage>
        <taxon>Eukaryota</taxon>
        <taxon>Sar</taxon>
        <taxon>Alveolata</taxon>
        <taxon>Ciliophora</taxon>
        <taxon>Intramacronucleata</taxon>
        <taxon>Spirotrichea</taxon>
        <taxon>Stichotrichia</taxon>
        <taxon>Sporadotrichida</taxon>
        <taxon>Oxytrichidae</taxon>
        <taxon>Stylonychinae</taxon>
        <taxon>Stylonychia</taxon>
    </lineage>
</organism>
<name>A0A078AZB9_STYLE</name>
<dbReference type="InParanoid" id="A0A078AZB9"/>
<keyword evidence="1" id="KW-0175">Coiled coil</keyword>
<feature type="coiled-coil region" evidence="1">
    <location>
        <begin position="217"/>
        <end position="247"/>
    </location>
</feature>
<gene>
    <name evidence="3" type="primary">Contig6706.g7172</name>
    <name evidence="3" type="ORF">STYLEM_15647</name>
</gene>
<sequence>MSLENQNQSYGHAGTLSSGVARLQLPKNKQKVSFSNNNSSRRRNSKKDGESGYSSRQNTLRKEVLNEKLPEHEKRDRGYHAKESFSFYRYMAKQNQIGKDFANDREREWSEKYAEIGTMNNILKMKVVMMSDKIKSLKTEGFNYKDRKISKAGRIWVKEGDKNQNLDYEMEERKLFLRSQIRNGILCKDTEMLKQAINTAHKYPQILDQIQLDVTHAELVVIKIQERKRQIEKLREKQRNLELIEEVVNGRQSLQSSQINSPIGSPVNLDYFSSSESDRYDTFQRLQQQFNSGISEADTLEKLAIVLKKYTKPVELPFKTREVEDLSYLKE</sequence>
<evidence type="ECO:0000256" key="1">
    <source>
        <dbReference type="SAM" id="Coils"/>
    </source>
</evidence>
<dbReference type="EMBL" id="CCKQ01014760">
    <property type="protein sequence ID" value="CDW86552.1"/>
    <property type="molecule type" value="Genomic_DNA"/>
</dbReference>
<evidence type="ECO:0000313" key="4">
    <source>
        <dbReference type="Proteomes" id="UP000039865"/>
    </source>
</evidence>
<protein>
    <submittedName>
        <fullName evidence="3">Uncharacterized protein</fullName>
    </submittedName>
</protein>
<evidence type="ECO:0000256" key="2">
    <source>
        <dbReference type="SAM" id="MobiDB-lite"/>
    </source>
</evidence>
<feature type="region of interest" description="Disordered" evidence="2">
    <location>
        <begin position="1"/>
        <end position="77"/>
    </location>
</feature>
<reference evidence="3 4" key="1">
    <citation type="submission" date="2014-06" db="EMBL/GenBank/DDBJ databases">
        <authorList>
            <person name="Swart Estienne"/>
        </authorList>
    </citation>
    <scope>NUCLEOTIDE SEQUENCE [LARGE SCALE GENOMIC DNA]</scope>
    <source>
        <strain evidence="3 4">130c</strain>
    </source>
</reference>
<accession>A0A078AZB9</accession>
<feature type="compositionally biased region" description="Basic and acidic residues" evidence="2">
    <location>
        <begin position="60"/>
        <end position="77"/>
    </location>
</feature>
<keyword evidence="4" id="KW-1185">Reference proteome</keyword>
<dbReference type="AlphaFoldDB" id="A0A078AZB9"/>
<feature type="compositionally biased region" description="Polar residues" evidence="2">
    <location>
        <begin position="1"/>
        <end position="18"/>
    </location>
</feature>
<proteinExistence type="predicted"/>